<accession>A0A7W9E007</accession>
<dbReference type="Proteomes" id="UP000537204">
    <property type="component" value="Unassembled WGS sequence"/>
</dbReference>
<dbReference type="Pfam" id="PF02493">
    <property type="entry name" value="MORN"/>
    <property type="match status" value="3"/>
</dbReference>
<feature type="chain" id="PRO_5031453140" description="MORN repeat protein" evidence="2">
    <location>
        <begin position="22"/>
        <end position="452"/>
    </location>
</feature>
<dbReference type="EMBL" id="JACHCE010000005">
    <property type="protein sequence ID" value="MBB5637538.1"/>
    <property type="molecule type" value="Genomic_DNA"/>
</dbReference>
<comment type="caution">
    <text evidence="3">The sequence shown here is derived from an EMBL/GenBank/DDBJ whole genome shotgun (WGS) entry which is preliminary data.</text>
</comment>
<dbReference type="SUPFAM" id="SSF82185">
    <property type="entry name" value="Histone H3 K4-specific methyltransferase SET7/9 N-terminal domain"/>
    <property type="match status" value="1"/>
</dbReference>
<proteinExistence type="predicted"/>
<dbReference type="SUPFAM" id="SSF53474">
    <property type="entry name" value="alpha/beta-Hydrolases"/>
    <property type="match status" value="1"/>
</dbReference>
<gene>
    <name evidence="3" type="ORF">HDE68_003453</name>
</gene>
<name>A0A7W9E007_9SPHI</name>
<evidence type="ECO:0008006" key="5">
    <source>
        <dbReference type="Google" id="ProtNLM"/>
    </source>
</evidence>
<protein>
    <recommendedName>
        <fullName evidence="5">MORN repeat protein</fullName>
    </recommendedName>
</protein>
<keyword evidence="1" id="KW-0677">Repeat</keyword>
<dbReference type="Gene3D" id="3.40.50.1820">
    <property type="entry name" value="alpha/beta hydrolase"/>
    <property type="match status" value="1"/>
</dbReference>
<feature type="signal peptide" evidence="2">
    <location>
        <begin position="1"/>
        <end position="21"/>
    </location>
</feature>
<dbReference type="InterPro" id="IPR003409">
    <property type="entry name" value="MORN"/>
</dbReference>
<dbReference type="Gene3D" id="2.20.110.10">
    <property type="entry name" value="Histone H3 K4-specific methyltransferase SET7/9 N-terminal domain"/>
    <property type="match status" value="1"/>
</dbReference>
<evidence type="ECO:0000313" key="4">
    <source>
        <dbReference type="Proteomes" id="UP000537204"/>
    </source>
</evidence>
<dbReference type="InterPro" id="IPR029058">
    <property type="entry name" value="AB_hydrolase_fold"/>
</dbReference>
<evidence type="ECO:0000313" key="3">
    <source>
        <dbReference type="EMBL" id="MBB5637538.1"/>
    </source>
</evidence>
<sequence>MKFLKISLFLLLFLSSFKIFAQKKSPSYIKDLQTGCRILDDNNSPGISITWTGGCKNHFAEGYGILTWYTQEKESAKYVGFLHKGELNGKGKFTFPGTPYALEGNFVNGNLEGKGKTTFATGLVMNGTFSEGRFFNLDEPYLGRLENNKTQLIDSTAIYVNEGDLKPLFYYSLLPEGEVKSTLVLLPSQGEIVENVINCNKKLIQLAAQNNILVVAVSINNDRGMDDDKSALNFLNTIFKELIIKYNAPKDKFVLSGFSNGGMIALRYAELAKEYSNKTAIVPCAILGVDPPVDITELYNTAKRDLSMNEGRSGLTPAKLNGLREAKSIVNFYDKIYGGSPEQYPDQYIKRSMFSRTQKDGGNARYLINIPIRLYSDPDILWAINERNRDYFDMNAASLSAMVNLLRLQGNTKAEFIPAIGKGYRLDGTRHPHSWSIVDPQECIEWIKKVTE</sequence>
<evidence type="ECO:0000256" key="1">
    <source>
        <dbReference type="ARBA" id="ARBA00022737"/>
    </source>
</evidence>
<reference evidence="3 4" key="1">
    <citation type="submission" date="2020-08" db="EMBL/GenBank/DDBJ databases">
        <title>Genomic Encyclopedia of Type Strains, Phase IV (KMG-V): Genome sequencing to study the core and pangenomes of soil and plant-associated prokaryotes.</title>
        <authorList>
            <person name="Whitman W."/>
        </authorList>
    </citation>
    <scope>NUCLEOTIDE SEQUENCE [LARGE SCALE GENOMIC DNA]</scope>
    <source>
        <strain evidence="3 4">S3M1</strain>
    </source>
</reference>
<dbReference type="RefSeq" id="WP_183883406.1">
    <property type="nucleotide sequence ID" value="NZ_JACHCE010000005.1"/>
</dbReference>
<dbReference type="AlphaFoldDB" id="A0A7W9E007"/>
<keyword evidence="2" id="KW-0732">Signal</keyword>
<evidence type="ECO:0000256" key="2">
    <source>
        <dbReference type="SAM" id="SignalP"/>
    </source>
</evidence>
<organism evidence="3 4">
    <name type="scientific">Pedobacter cryoconitis</name>
    <dbReference type="NCBI Taxonomy" id="188932"/>
    <lineage>
        <taxon>Bacteria</taxon>
        <taxon>Pseudomonadati</taxon>
        <taxon>Bacteroidota</taxon>
        <taxon>Sphingobacteriia</taxon>
        <taxon>Sphingobacteriales</taxon>
        <taxon>Sphingobacteriaceae</taxon>
        <taxon>Pedobacter</taxon>
    </lineage>
</organism>